<dbReference type="GO" id="GO:0006869">
    <property type="term" value="P:lipid transport"/>
    <property type="evidence" value="ECO:0007669"/>
    <property type="project" value="UniProtKB-KW"/>
</dbReference>
<feature type="region of interest" description="Disordered" evidence="21">
    <location>
        <begin position="741"/>
        <end position="871"/>
    </location>
</feature>
<reference evidence="23" key="2">
    <citation type="submission" date="2023-05" db="EMBL/GenBank/DDBJ databases">
        <authorList>
            <consortium name="Lawrence Berkeley National Laboratory"/>
            <person name="Steindorff A."/>
            <person name="Hensen N."/>
            <person name="Bonometti L."/>
            <person name="Westerberg I."/>
            <person name="Brannstrom I.O."/>
            <person name="Guillou S."/>
            <person name="Cros-Aarteil S."/>
            <person name="Calhoun S."/>
            <person name="Haridas S."/>
            <person name="Kuo A."/>
            <person name="Mondo S."/>
            <person name="Pangilinan J."/>
            <person name="Riley R."/>
            <person name="Labutti K."/>
            <person name="Andreopoulos B."/>
            <person name="Lipzen A."/>
            <person name="Chen C."/>
            <person name="Yanf M."/>
            <person name="Daum C."/>
            <person name="Ng V."/>
            <person name="Clum A."/>
            <person name="Ohm R."/>
            <person name="Martin F."/>
            <person name="Silar P."/>
            <person name="Natvig D."/>
            <person name="Lalanne C."/>
            <person name="Gautier V."/>
            <person name="Ament-Velasquez S.L."/>
            <person name="Kruys A."/>
            <person name="Hutchinson M.I."/>
            <person name="Powell A.J."/>
            <person name="Barry K."/>
            <person name="Miller A.N."/>
            <person name="Grigoriev I.V."/>
            <person name="Debuchy R."/>
            <person name="Gladieux P."/>
            <person name="Thoren M.H."/>
            <person name="Johannesson H."/>
        </authorList>
    </citation>
    <scope>NUCLEOTIDE SEQUENCE</scope>
    <source>
        <strain evidence="23">CBS 103.79</strain>
    </source>
</reference>
<organism evidence="23 24">
    <name type="scientific">Staphylotrichum tortipilum</name>
    <dbReference type="NCBI Taxonomy" id="2831512"/>
    <lineage>
        <taxon>Eukaryota</taxon>
        <taxon>Fungi</taxon>
        <taxon>Dikarya</taxon>
        <taxon>Ascomycota</taxon>
        <taxon>Pezizomycotina</taxon>
        <taxon>Sordariomycetes</taxon>
        <taxon>Sordariomycetidae</taxon>
        <taxon>Sordariales</taxon>
        <taxon>Chaetomiaceae</taxon>
        <taxon>Staphylotrichum</taxon>
    </lineage>
</organism>
<evidence type="ECO:0000256" key="11">
    <source>
        <dbReference type="ARBA" id="ARBA00023006"/>
    </source>
</evidence>
<feature type="compositionally biased region" description="Polar residues" evidence="21">
    <location>
        <begin position="848"/>
        <end position="861"/>
    </location>
</feature>
<feature type="transmembrane region" description="Helical" evidence="22">
    <location>
        <begin position="436"/>
        <end position="461"/>
    </location>
</feature>
<evidence type="ECO:0000313" key="24">
    <source>
        <dbReference type="Proteomes" id="UP001303889"/>
    </source>
</evidence>
<feature type="region of interest" description="Disordered" evidence="21">
    <location>
        <begin position="1"/>
        <end position="42"/>
    </location>
</feature>
<dbReference type="EMBL" id="MU855383">
    <property type="protein sequence ID" value="KAK3904794.1"/>
    <property type="molecule type" value="Genomic_DNA"/>
</dbReference>
<dbReference type="InterPro" id="IPR007241">
    <property type="entry name" value="Autophagy-rel_prot_9"/>
</dbReference>
<evidence type="ECO:0000256" key="16">
    <source>
        <dbReference type="ARBA" id="ARBA00024479"/>
    </source>
</evidence>
<dbReference type="PANTHER" id="PTHR13038:SF10">
    <property type="entry name" value="AUTOPHAGY-RELATED PROTEIN 9"/>
    <property type="match status" value="1"/>
</dbReference>
<evidence type="ECO:0000256" key="19">
    <source>
        <dbReference type="ARBA" id="ARBA00024631"/>
    </source>
</evidence>
<dbReference type="SUPFAM" id="SSF103506">
    <property type="entry name" value="Mitochondrial carrier"/>
    <property type="match status" value="1"/>
</dbReference>
<dbReference type="GO" id="GO:0061709">
    <property type="term" value="P:reticulophagy"/>
    <property type="evidence" value="ECO:0007669"/>
    <property type="project" value="TreeGrafter"/>
</dbReference>
<keyword evidence="10 22" id="KW-1133">Transmembrane helix</keyword>
<evidence type="ECO:0000256" key="17">
    <source>
        <dbReference type="ARBA" id="ARBA00024615"/>
    </source>
</evidence>
<evidence type="ECO:0000256" key="18">
    <source>
        <dbReference type="ARBA" id="ARBA00024621"/>
    </source>
</evidence>
<evidence type="ECO:0000256" key="12">
    <source>
        <dbReference type="ARBA" id="ARBA00023034"/>
    </source>
</evidence>
<feature type="repeat" description="Solcar" evidence="20">
    <location>
        <begin position="1201"/>
        <end position="1292"/>
    </location>
</feature>
<comment type="catalytic activity">
    <reaction evidence="16">
        <text>a 1,2-diacyl-sn-glycero-3-phospho-L-serine(in) = a 1,2-diacyl-sn-glycero-3-phospho-L-serine(out)</text>
        <dbReference type="Rhea" id="RHEA:38663"/>
        <dbReference type="ChEBI" id="CHEBI:57262"/>
    </reaction>
</comment>
<dbReference type="PANTHER" id="PTHR13038">
    <property type="entry name" value="APG9 AUTOPHAGY 9"/>
    <property type="match status" value="1"/>
</dbReference>
<protein>
    <recommendedName>
        <fullName evidence="6">Autophagy-related protein 9</fullName>
    </recommendedName>
</protein>
<dbReference type="GO" id="GO:0000422">
    <property type="term" value="P:autophagy of mitochondrion"/>
    <property type="evidence" value="ECO:0007669"/>
    <property type="project" value="TreeGrafter"/>
</dbReference>
<keyword evidence="24" id="KW-1185">Reference proteome</keyword>
<evidence type="ECO:0000313" key="23">
    <source>
        <dbReference type="EMBL" id="KAK3904794.1"/>
    </source>
</evidence>
<dbReference type="GO" id="GO:0005789">
    <property type="term" value="C:endoplasmic reticulum membrane"/>
    <property type="evidence" value="ECO:0007669"/>
    <property type="project" value="UniProtKB-SubCell"/>
</dbReference>
<dbReference type="Pfam" id="PF00153">
    <property type="entry name" value="Mito_carr"/>
    <property type="match status" value="3"/>
</dbReference>
<evidence type="ECO:0000256" key="13">
    <source>
        <dbReference type="ARBA" id="ARBA00023055"/>
    </source>
</evidence>
<evidence type="ECO:0000256" key="21">
    <source>
        <dbReference type="SAM" id="MobiDB-lite"/>
    </source>
</evidence>
<dbReference type="FunFam" id="1.50.40.10:FF:000029">
    <property type="entry name" value="Solute carrier family 25 member 28"/>
    <property type="match status" value="1"/>
</dbReference>
<evidence type="ECO:0000256" key="4">
    <source>
        <dbReference type="ARBA" id="ARBA00004653"/>
    </source>
</evidence>
<feature type="transmembrane region" description="Helical" evidence="22">
    <location>
        <begin position="263"/>
        <end position="280"/>
    </location>
</feature>
<reference evidence="23" key="1">
    <citation type="journal article" date="2023" name="Mol. Phylogenet. Evol.">
        <title>Genome-scale phylogeny and comparative genomics of the fungal order Sordariales.</title>
        <authorList>
            <person name="Hensen N."/>
            <person name="Bonometti L."/>
            <person name="Westerberg I."/>
            <person name="Brannstrom I.O."/>
            <person name="Guillou S."/>
            <person name="Cros-Aarteil S."/>
            <person name="Calhoun S."/>
            <person name="Haridas S."/>
            <person name="Kuo A."/>
            <person name="Mondo S."/>
            <person name="Pangilinan J."/>
            <person name="Riley R."/>
            <person name="LaButti K."/>
            <person name="Andreopoulos B."/>
            <person name="Lipzen A."/>
            <person name="Chen C."/>
            <person name="Yan M."/>
            <person name="Daum C."/>
            <person name="Ng V."/>
            <person name="Clum A."/>
            <person name="Steindorff A."/>
            <person name="Ohm R.A."/>
            <person name="Martin F."/>
            <person name="Silar P."/>
            <person name="Natvig D.O."/>
            <person name="Lalanne C."/>
            <person name="Gautier V."/>
            <person name="Ament-Velasquez S.L."/>
            <person name="Kruys A."/>
            <person name="Hutchinson M.I."/>
            <person name="Powell A.J."/>
            <person name="Barry K."/>
            <person name="Miller A.N."/>
            <person name="Grigoriev I.V."/>
            <person name="Debuchy R."/>
            <person name="Gladieux P."/>
            <person name="Hiltunen Thoren M."/>
            <person name="Johannesson H."/>
        </authorList>
    </citation>
    <scope>NUCLEOTIDE SEQUENCE</scope>
    <source>
        <strain evidence="23">CBS 103.79</strain>
    </source>
</reference>
<keyword evidence="7" id="KW-0813">Transport</keyword>
<comment type="similarity">
    <text evidence="5">Belongs to the ATG9 family.</text>
</comment>
<comment type="caution">
    <text evidence="23">The sequence shown here is derived from an EMBL/GenBank/DDBJ whole genome shotgun (WGS) entry which is preliminary data.</text>
</comment>
<feature type="compositionally biased region" description="Basic and acidic residues" evidence="21">
    <location>
        <begin position="18"/>
        <end position="42"/>
    </location>
</feature>
<dbReference type="GO" id="GO:0030659">
    <property type="term" value="C:cytoplasmic vesicle membrane"/>
    <property type="evidence" value="ECO:0007669"/>
    <property type="project" value="UniProtKB-SubCell"/>
</dbReference>
<evidence type="ECO:0000256" key="15">
    <source>
        <dbReference type="ARBA" id="ARBA00023329"/>
    </source>
</evidence>
<feature type="compositionally biased region" description="Basic residues" evidence="21">
    <location>
        <begin position="75"/>
        <end position="86"/>
    </location>
</feature>
<sequence length="1301" mass="144545">MASNPFSKLVPTAQGRSFYEDLRRRDEDTEDRAGLLDEENLNHNFHDYDLEHAEGLGVEDSRATLGGAASPASKGRGRPGGSRRQRNVQPAWVQHDDDGDNDVPASLLVERHGGDTGNTPGPSSRGKTGKQPAAIPGSSAARAQWETAQAQQRLHNDHDFAPSRSGNGLPHSLFTGVVAGSAKKKAEWRWANVSNLDNFIKDVYDYYLGNGMWCIMVERGLHLVNVAFVALLLTFLSQCVDYSKLRGSQKLSQIVIPQCTKNMSGLWNIGLWMFAFYFIWKSIQYLLDVRRLLNVRDFYLYLLNIPDQDMQTITWQEVVARVMALRDQNPKTATTLTPAQRRWLGSQSKERLDASDIANRLMRRENYLIALFNKDLLNLTIPLPFLQKQQLFSRTMEWMLTFSILDFVFDERGQVNQEFLRSERRGELSLKLRGRFIFAGVMILILSPFVAGYLVIVYFLMYFHEIQKNPSVLSSRTYTPLAEWKFREFNELPHLFRKRLDMSHPFASHYIDQFPKAKTEMFARTVAFISGALATVLAVATVVDPELFLAFEITPDRTVLFYTAVFGSVWAFARGSISAENSVFDPEYAMRNVIQYTRFEPDHWKERLHSFDVKQEFSELYKVKVVIFVEEILSILTTPLVLFSSLPKSSDQIIDFFREFTIHVDGLGYVCSFAEFDFKKGVGNGGGNNDGDVRDDYYSAKHGKMEASYYGFMGNYGNFALNPKTGAASYLPPGVRNQFHPPPAWPSMNPGLPAADLQSSRLGRERAKTPRHGPTIPQPSPMASMLLDPHHHPSSLALPGRATHTQRQQRGGYQGVIEEGLEDDSVSDVGRRPDEEAYESGGALDESAWQTSPARTMTRESSGAEGHGPPDAGVVHMIYQFNQAQLNRRPGGLEAAKVVCCGVSQCLCPNACCRPRPPLRQRWSKNSETPWFAHHHHHARLQPPSATQGGPPDSAPSPLQPHRPHTRSPTTPPVFNLALDVGAPGAVASPMAQPNAEPAEDYDYESLPPNFSLLQNMAAGAFAGIAEHCAMYPIDAIKTRMQLLNPASSTVGTGVIQATYRMASTEGILSLWRGMSSVIVGAGPAHAVYFATYEAVKHVMGGNQAGVHHPLAAATSGACATIASDALMNPFDVIKQRMQIQNSAKIYRSMFDCAKYVYRKEGLAAFYVSYPTTLSMTVPFTALQFLAYESMSTSMNPTKKYDPLTHCLAGAVAGGFAAALTTPMDVIKTMLQTRGSAADAELRTVNGFMAGCRLLYQREGARGFFKGVRPRVLTTMPSTAICWSAYEASKAYFIHHNTKAS</sequence>
<evidence type="ECO:0000256" key="1">
    <source>
        <dbReference type="ARBA" id="ARBA00004439"/>
    </source>
</evidence>
<feature type="repeat" description="Solcar" evidence="20">
    <location>
        <begin position="1011"/>
        <end position="1099"/>
    </location>
</feature>
<keyword evidence="14 20" id="KW-0472">Membrane</keyword>
<comment type="catalytic activity">
    <reaction evidence="17">
        <text>a 1,2-diacyl-sn-glycero-3-phosphoethanolamine(in) = a 1,2-diacyl-sn-glycero-3-phosphoethanolamine(out)</text>
        <dbReference type="Rhea" id="RHEA:38895"/>
        <dbReference type="ChEBI" id="CHEBI:64612"/>
    </reaction>
</comment>
<dbReference type="Pfam" id="PF04109">
    <property type="entry name" value="ATG9"/>
    <property type="match status" value="1"/>
</dbReference>
<comment type="catalytic activity">
    <reaction evidence="18">
        <text>a 1,2-diacyl-sn-glycero-3-phospho-(1D-myo-inositol-3-phosphate)(in) = a 1,2-diacyl-sn-glycero-3-phospho-(1D-myo-inositol-3-phosphate)(out)</text>
        <dbReference type="Rhea" id="RHEA:67920"/>
        <dbReference type="ChEBI" id="CHEBI:58088"/>
    </reaction>
</comment>
<evidence type="ECO:0000256" key="22">
    <source>
        <dbReference type="SAM" id="Phobius"/>
    </source>
</evidence>
<evidence type="ECO:0000256" key="3">
    <source>
        <dbReference type="ARBA" id="ARBA00004511"/>
    </source>
</evidence>
<dbReference type="PROSITE" id="PS50920">
    <property type="entry name" value="SOLCAR"/>
    <property type="match status" value="3"/>
</dbReference>
<comment type="catalytic activity">
    <reaction evidence="19">
        <text>a 1,2-diacyl-sn-glycero-3-phosphocholine(in) = a 1,2-diacyl-sn-glycero-3-phosphocholine(out)</text>
        <dbReference type="Rhea" id="RHEA:38571"/>
        <dbReference type="ChEBI" id="CHEBI:57643"/>
    </reaction>
</comment>
<keyword evidence="8 20" id="KW-0812">Transmembrane</keyword>
<dbReference type="Gene3D" id="1.50.40.10">
    <property type="entry name" value="Mitochondrial carrier domain"/>
    <property type="match status" value="2"/>
</dbReference>
<accession>A0AAN6MQ42</accession>
<evidence type="ECO:0000256" key="9">
    <source>
        <dbReference type="ARBA" id="ARBA00022792"/>
    </source>
</evidence>
<feature type="repeat" description="Solcar" evidence="20">
    <location>
        <begin position="1108"/>
        <end position="1194"/>
    </location>
</feature>
<dbReference type="GO" id="GO:0034045">
    <property type="term" value="C:phagophore assembly site membrane"/>
    <property type="evidence" value="ECO:0007669"/>
    <property type="project" value="UniProtKB-SubCell"/>
</dbReference>
<evidence type="ECO:0000256" key="5">
    <source>
        <dbReference type="ARBA" id="ARBA00006185"/>
    </source>
</evidence>
<proteinExistence type="inferred from homology"/>
<evidence type="ECO:0000256" key="20">
    <source>
        <dbReference type="PROSITE-ProRule" id="PRU00282"/>
    </source>
</evidence>
<feature type="compositionally biased region" description="Polar residues" evidence="21">
    <location>
        <begin position="117"/>
        <end position="126"/>
    </location>
</feature>
<gene>
    <name evidence="23" type="ORF">C8A05DRAFT_42186</name>
</gene>
<keyword evidence="12" id="KW-0333">Golgi apparatus</keyword>
<evidence type="ECO:0000256" key="7">
    <source>
        <dbReference type="ARBA" id="ARBA00022448"/>
    </source>
</evidence>
<comment type="subcellular location">
    <subcellularLocation>
        <location evidence="1">Cytoplasmic vesicle membrane</location>
        <topology evidence="1">Multi-pass membrane protein</topology>
    </subcellularLocation>
    <subcellularLocation>
        <location evidence="2">Endoplasmic reticulum membrane</location>
        <topology evidence="2">Multi-pass membrane protein</topology>
    </subcellularLocation>
    <subcellularLocation>
        <location evidence="4">Golgi apparatus membrane</location>
        <topology evidence="4">Multi-pass membrane protein</topology>
    </subcellularLocation>
    <subcellularLocation>
        <location evidence="3">Preautophagosomal structure membrane</location>
        <topology evidence="3">Multi-pass membrane protein</topology>
    </subcellularLocation>
</comment>
<keyword evidence="11" id="KW-0072">Autophagy</keyword>
<feature type="region of interest" description="Disordered" evidence="21">
    <location>
        <begin position="56"/>
        <end position="153"/>
    </location>
</feature>
<evidence type="ECO:0000256" key="10">
    <source>
        <dbReference type="ARBA" id="ARBA00022989"/>
    </source>
</evidence>
<feature type="transmembrane region" description="Helical" evidence="22">
    <location>
        <begin position="220"/>
        <end position="242"/>
    </location>
</feature>
<feature type="region of interest" description="Disordered" evidence="21">
    <location>
        <begin position="935"/>
        <end position="975"/>
    </location>
</feature>
<evidence type="ECO:0000256" key="6">
    <source>
        <dbReference type="ARBA" id="ARBA00018074"/>
    </source>
</evidence>
<dbReference type="GO" id="GO:0034497">
    <property type="term" value="P:protein localization to phagophore assembly site"/>
    <property type="evidence" value="ECO:0007669"/>
    <property type="project" value="TreeGrafter"/>
</dbReference>
<keyword evidence="15" id="KW-0968">Cytoplasmic vesicle</keyword>
<dbReference type="InterPro" id="IPR018108">
    <property type="entry name" value="MCP_transmembrane"/>
</dbReference>
<evidence type="ECO:0000256" key="2">
    <source>
        <dbReference type="ARBA" id="ARBA00004477"/>
    </source>
</evidence>
<dbReference type="GO" id="GO:0005776">
    <property type="term" value="C:autophagosome"/>
    <property type="evidence" value="ECO:0007669"/>
    <property type="project" value="TreeGrafter"/>
</dbReference>
<dbReference type="GO" id="GO:0000139">
    <property type="term" value="C:Golgi membrane"/>
    <property type="evidence" value="ECO:0007669"/>
    <property type="project" value="UniProtKB-SubCell"/>
</dbReference>
<evidence type="ECO:0000256" key="8">
    <source>
        <dbReference type="ARBA" id="ARBA00022692"/>
    </source>
</evidence>
<dbReference type="Proteomes" id="UP001303889">
    <property type="component" value="Unassembled WGS sequence"/>
</dbReference>
<keyword evidence="13" id="KW-0445">Lipid transport</keyword>
<keyword evidence="9" id="KW-0496">Mitochondrion</keyword>
<dbReference type="GO" id="GO:0034727">
    <property type="term" value="P:piecemeal microautophagy of the nucleus"/>
    <property type="evidence" value="ECO:0007669"/>
    <property type="project" value="TreeGrafter"/>
</dbReference>
<keyword evidence="9" id="KW-0999">Mitochondrion inner membrane</keyword>
<dbReference type="InterPro" id="IPR023395">
    <property type="entry name" value="MCP_dom_sf"/>
</dbReference>
<feature type="transmembrane region" description="Helical" evidence="22">
    <location>
        <begin position="521"/>
        <end position="539"/>
    </location>
</feature>
<name>A0AAN6MQ42_9PEZI</name>
<evidence type="ECO:0000256" key="14">
    <source>
        <dbReference type="ARBA" id="ARBA00023136"/>
    </source>
</evidence>